<keyword evidence="2" id="KW-1185">Reference proteome</keyword>
<reference evidence="1 2" key="2">
    <citation type="journal article" date="2011" name="J. Bacteriol.">
        <title>Complete genome sequences for the anaerobic, extremely thermophilic plant biomass-degrading bacteria Caldicellulosiruptor hydrothermalis, Caldicellulosiruptor kristjanssonii, Caldicellulosiruptor kronotskyensis, Caldicellulosiruptor owensenis, and Caldicellulosiruptor lactoaceticus.</title>
        <authorList>
            <person name="Blumer-Schuette S.E."/>
            <person name="Ozdemir I."/>
            <person name="Mistry D."/>
            <person name="Lucas S."/>
            <person name="Lapidus A."/>
            <person name="Cheng J.F."/>
            <person name="Goodwin L.A."/>
            <person name="Pitluck S."/>
            <person name="Land M.L."/>
            <person name="Hauser L.J."/>
            <person name="Woyke T."/>
            <person name="Mikhailova N."/>
            <person name="Pati A."/>
            <person name="Kyrpides N.C."/>
            <person name="Ivanova N."/>
            <person name="Detter J.C."/>
            <person name="Walston-Davenport K."/>
            <person name="Han S."/>
            <person name="Adams M.W."/>
            <person name="Kelly R.M."/>
        </authorList>
    </citation>
    <scope>NUCLEOTIDE SEQUENCE [LARGE SCALE GENOMIC DNA]</scope>
    <source>
        <strain evidence="2">DSM 18901 / VKM B-2411 / 108</strain>
    </source>
</reference>
<proteinExistence type="predicted"/>
<evidence type="ECO:0000313" key="1">
    <source>
        <dbReference type="EMBL" id="ADQ06085.1"/>
    </source>
</evidence>
<reference key="1">
    <citation type="submission" date="2010-09" db="EMBL/GenBank/DDBJ databases">
        <title>Complete sequence of Caldicellulosiruptor hydrothermalis 108.</title>
        <authorList>
            <consortium name="US DOE Joint Genome Institute"/>
            <person name="Lucas S."/>
            <person name="Copeland A."/>
            <person name="Lapidus A."/>
            <person name="Cheng J.-F."/>
            <person name="Bruce D."/>
            <person name="Goodwin L."/>
            <person name="Pitluck S."/>
            <person name="Davenport K."/>
            <person name="Detter J.C."/>
            <person name="Han C."/>
            <person name="Tapia R."/>
            <person name="Land M."/>
            <person name="Hauser L."/>
            <person name="Chang Y.-J."/>
            <person name="Jeffries C."/>
            <person name="Kyrpides N."/>
            <person name="Ivanova N."/>
            <person name="Mikhailova N."/>
            <person name="Blumer-Schuette S.E."/>
            <person name="Kelly R.M."/>
            <person name="Woyke T."/>
        </authorList>
    </citation>
    <scope>NUCLEOTIDE SEQUENCE</scope>
    <source>
        <strain>108</strain>
    </source>
</reference>
<dbReference type="RefSeq" id="WP_013402294.1">
    <property type="nucleotide sequence ID" value="NC_014652.1"/>
</dbReference>
<dbReference type="KEGG" id="chd:Calhy_0337"/>
<accession>E4QBI3</accession>
<sequence>MDVNTLYKMYCRKGRAKLDDGKKIYRAVSPVAPYYRKTTFIVFSNGHVKELEDYAYTYAKRLMDLGLSVPRVDYDDIVTVIALLPDETIKNIIAIVQKYEQKRWLDEDEDYYLDKAPTYVITPIDSIERIIKTEKKKLNKHFFDEFKEKLQGTRLALPAPARRANIFRRLLLRLARV</sequence>
<protein>
    <submittedName>
        <fullName evidence="1">Uncharacterized protein</fullName>
    </submittedName>
</protein>
<dbReference type="AlphaFoldDB" id="E4QBI3"/>
<dbReference type="EMBL" id="CP002219">
    <property type="protein sequence ID" value="ADQ06085.1"/>
    <property type="molecule type" value="Genomic_DNA"/>
</dbReference>
<name>E4QBI3_CALH1</name>
<dbReference type="Proteomes" id="UP000006890">
    <property type="component" value="Chromosome"/>
</dbReference>
<dbReference type="HOGENOM" id="CLU_1515169_0_0_9"/>
<organism evidence="1 2">
    <name type="scientific">Caldicellulosiruptor hydrothermalis (strain DSM 18901 / VKM B-2411 / 108)</name>
    <dbReference type="NCBI Taxonomy" id="632292"/>
    <lineage>
        <taxon>Bacteria</taxon>
        <taxon>Bacillati</taxon>
        <taxon>Bacillota</taxon>
        <taxon>Bacillota incertae sedis</taxon>
        <taxon>Caldicellulosiruptorales</taxon>
        <taxon>Caldicellulosiruptoraceae</taxon>
        <taxon>Caldicellulosiruptor</taxon>
    </lineage>
</organism>
<evidence type="ECO:0000313" key="2">
    <source>
        <dbReference type="Proteomes" id="UP000006890"/>
    </source>
</evidence>
<gene>
    <name evidence="1" type="ordered locus">Calhy_0337</name>
</gene>
<dbReference type="STRING" id="632292.Calhy_0337"/>